<dbReference type="Gene3D" id="1.50.10.10">
    <property type="match status" value="1"/>
</dbReference>
<proteinExistence type="predicted"/>
<protein>
    <submittedName>
        <fullName evidence="2">Uncharacterized protein</fullName>
    </submittedName>
</protein>
<dbReference type="Proteomes" id="UP000707477">
    <property type="component" value="Unassembled WGS sequence"/>
</dbReference>
<accession>A0ABX1LBL1</accession>
<sequence>MSTSSKLISFIKAQMDTAKFKYDITLSSDDNTLQGSAPGLPGGDEKVFPQHINVDQYYSPNYSGTISGTWFNLATPDDYKVEVYLVTDDFYLQDTCDLSSNGRWSTSKAIGSGLKEIRLVQLNADKTTSFVEYPYSHFVNYTARFFSLTDAEYLNAEVPVFDVGNGQYIFYTNKVYPGLKIAKLLQRVRRAGAFEYDVVGLTGAETNIHNGRLPSSFLIPANDPSYDKDGTKALRKYGYMLNSRSWLYDIGLSLLTFTASGDYNLCQEILKRLSVEQNSDGSFDFSYDNYIGALFENYVRTGAVGWVVWGMTHYMLKTNDKAQLVMAEKAGDWLLAQMVTDPTDKRYGLLKGGNGVYDDNYAFTDTKIEWCSTEHQLSSMQGLYGLLKVTGNQKYQRALDKIHRNLIDTLFDSDNQRFYQGVSSDGVDKSWALDCVTWAGMTVINDKIFNVDSTKLLKTAQSIFSVNDALVTESSEQEHFNETYSSTSPIAGFKPYSDRDGGYSGSPKIVWTEGTLGYIALCKKLGNTAEADKYLSGLEDLQNLPNSTGGIIYATETYASLPWEFHTWESVVSSSWLYLALNDVEAVFPQIPFTNDLQENTIEAANSDLGYYHDNLAFLKAIPEFQVSKIATTYTFESPAVDVTWKLEVGTSISVPSSDNIVVYTIKDGKVSNNLDGIKKILTENKVFSFDGLDQILGKIAVKIKNGSIWIDTADGSGFTLHIEREHTEVNKVQVTENFEIAITIKFHKIVVTTPTEVISNYNTEVEPATNFNWVAAGVVVLLVLGIVLVPGIGVLAEGTFSGLGGFLELIATI</sequence>
<gene>
    <name evidence="2" type="ORF">HEQ44_09815</name>
</gene>
<evidence type="ECO:0000256" key="1">
    <source>
        <dbReference type="SAM" id="Phobius"/>
    </source>
</evidence>
<keyword evidence="1" id="KW-0472">Membrane</keyword>
<name>A0ABX1LBL1_9LACO</name>
<reference evidence="2 3" key="1">
    <citation type="submission" date="2020-03" db="EMBL/GenBank/DDBJ databases">
        <authorList>
            <person name="Zhang Z."/>
            <person name="Guo Z."/>
            <person name="Hou Q."/>
            <person name="Shen X."/>
        </authorList>
    </citation>
    <scope>NUCLEOTIDE SEQUENCE [LARGE SCALE GENOMIC DNA]</scope>
    <source>
        <strain evidence="2 3">HBUAS51329</strain>
    </source>
</reference>
<organism evidence="2 3">
    <name type="scientific">Levilactobacillus tujiorum</name>
    <dbReference type="NCBI Taxonomy" id="2912243"/>
    <lineage>
        <taxon>Bacteria</taxon>
        <taxon>Bacillati</taxon>
        <taxon>Bacillota</taxon>
        <taxon>Bacilli</taxon>
        <taxon>Lactobacillales</taxon>
        <taxon>Lactobacillaceae</taxon>
        <taxon>Levilactobacillus</taxon>
    </lineage>
</organism>
<evidence type="ECO:0000313" key="2">
    <source>
        <dbReference type="EMBL" id="NLR30485.1"/>
    </source>
</evidence>
<dbReference type="SUPFAM" id="SSF48208">
    <property type="entry name" value="Six-hairpin glycosidases"/>
    <property type="match status" value="1"/>
</dbReference>
<keyword evidence="3" id="KW-1185">Reference proteome</keyword>
<keyword evidence="1" id="KW-1133">Transmembrane helix</keyword>
<dbReference type="InterPro" id="IPR012341">
    <property type="entry name" value="6hp_glycosidase-like_sf"/>
</dbReference>
<dbReference type="RefSeq" id="WP_168850176.1">
    <property type="nucleotide sequence ID" value="NZ_JAAVSD010000032.1"/>
</dbReference>
<feature type="transmembrane region" description="Helical" evidence="1">
    <location>
        <begin position="774"/>
        <end position="797"/>
    </location>
</feature>
<keyword evidence="1" id="KW-0812">Transmembrane</keyword>
<dbReference type="EMBL" id="JAAVSD010000032">
    <property type="protein sequence ID" value="NLR30485.1"/>
    <property type="molecule type" value="Genomic_DNA"/>
</dbReference>
<comment type="caution">
    <text evidence="2">The sequence shown here is derived from an EMBL/GenBank/DDBJ whole genome shotgun (WGS) entry which is preliminary data.</text>
</comment>
<dbReference type="InterPro" id="IPR008928">
    <property type="entry name" value="6-hairpin_glycosidase_sf"/>
</dbReference>
<evidence type="ECO:0000313" key="3">
    <source>
        <dbReference type="Proteomes" id="UP000707477"/>
    </source>
</evidence>